<feature type="transmembrane region" description="Helical" evidence="9">
    <location>
        <begin position="430"/>
        <end position="447"/>
    </location>
</feature>
<evidence type="ECO:0000256" key="5">
    <source>
        <dbReference type="ARBA" id="ARBA00022775"/>
    </source>
</evidence>
<dbReference type="EMBL" id="CP111022">
    <property type="protein sequence ID" value="WAR19817.1"/>
    <property type="molecule type" value="Genomic_DNA"/>
</dbReference>
<dbReference type="InterPro" id="IPR001958">
    <property type="entry name" value="Tet-R_TetA/multi-R_MdtG-like"/>
</dbReference>
<evidence type="ECO:0000256" key="6">
    <source>
        <dbReference type="ARBA" id="ARBA00022989"/>
    </source>
</evidence>
<evidence type="ECO:0000256" key="4">
    <source>
        <dbReference type="ARBA" id="ARBA00022692"/>
    </source>
</evidence>
<feature type="transmembrane region" description="Helical" evidence="9">
    <location>
        <begin position="362"/>
        <end position="380"/>
    </location>
</feature>
<keyword evidence="5" id="KW-0532">Neurotransmitter transport</keyword>
<evidence type="ECO:0000256" key="2">
    <source>
        <dbReference type="ARBA" id="ARBA00006829"/>
    </source>
</evidence>
<evidence type="ECO:0000313" key="10">
    <source>
        <dbReference type="EMBL" id="WAR19817.1"/>
    </source>
</evidence>
<evidence type="ECO:0000256" key="3">
    <source>
        <dbReference type="ARBA" id="ARBA00022448"/>
    </source>
</evidence>
<feature type="transmembrane region" description="Helical" evidence="9">
    <location>
        <begin position="149"/>
        <end position="168"/>
    </location>
</feature>
<feature type="transmembrane region" description="Helical" evidence="9">
    <location>
        <begin position="82"/>
        <end position="107"/>
    </location>
</feature>
<dbReference type="InterPro" id="IPR050930">
    <property type="entry name" value="MFS_Vesicular_Transporter"/>
</dbReference>
<dbReference type="PRINTS" id="PR01035">
    <property type="entry name" value="TCRTETA"/>
</dbReference>
<dbReference type="Proteomes" id="UP001164746">
    <property type="component" value="Chromosome 11"/>
</dbReference>
<feature type="transmembrane region" description="Helical" evidence="9">
    <location>
        <begin position="290"/>
        <end position="310"/>
    </location>
</feature>
<feature type="transmembrane region" description="Helical" evidence="9">
    <location>
        <begin position="246"/>
        <end position="269"/>
    </location>
</feature>
<evidence type="ECO:0000256" key="1">
    <source>
        <dbReference type="ARBA" id="ARBA00004141"/>
    </source>
</evidence>
<keyword evidence="7 9" id="KW-0472">Membrane</keyword>
<feature type="transmembrane region" description="Helical" evidence="9">
    <location>
        <begin position="119"/>
        <end position="137"/>
    </location>
</feature>
<dbReference type="SUPFAM" id="SSF103473">
    <property type="entry name" value="MFS general substrate transporter"/>
    <property type="match status" value="1"/>
</dbReference>
<name>A0ABY7FE18_MYAAR</name>
<dbReference type="PANTHER" id="PTHR23506">
    <property type="entry name" value="GH10249P"/>
    <property type="match status" value="1"/>
</dbReference>
<accession>A0ABY7FE18</accession>
<proteinExistence type="inferred from homology"/>
<feature type="transmembrane region" description="Helical" evidence="9">
    <location>
        <begin position="219"/>
        <end position="240"/>
    </location>
</feature>
<feature type="transmembrane region" description="Helical" evidence="9">
    <location>
        <begin position="330"/>
        <end position="350"/>
    </location>
</feature>
<gene>
    <name evidence="10" type="ORF">MAR_001655</name>
</gene>
<organism evidence="10 11">
    <name type="scientific">Mya arenaria</name>
    <name type="common">Soft-shell clam</name>
    <dbReference type="NCBI Taxonomy" id="6604"/>
    <lineage>
        <taxon>Eukaryota</taxon>
        <taxon>Metazoa</taxon>
        <taxon>Spiralia</taxon>
        <taxon>Lophotrochozoa</taxon>
        <taxon>Mollusca</taxon>
        <taxon>Bivalvia</taxon>
        <taxon>Autobranchia</taxon>
        <taxon>Heteroconchia</taxon>
        <taxon>Euheterodonta</taxon>
        <taxon>Imparidentia</taxon>
        <taxon>Neoheterodontei</taxon>
        <taxon>Myida</taxon>
        <taxon>Myoidea</taxon>
        <taxon>Myidae</taxon>
        <taxon>Mya</taxon>
    </lineage>
</organism>
<dbReference type="Pfam" id="PF07690">
    <property type="entry name" value="MFS_1"/>
    <property type="match status" value="1"/>
</dbReference>
<dbReference type="PANTHER" id="PTHR23506:SF28">
    <property type="entry name" value="MFS-TYPE TRANSPORTER SLC18B1-LIKE PROTEIN"/>
    <property type="match status" value="1"/>
</dbReference>
<evidence type="ECO:0000256" key="9">
    <source>
        <dbReference type="SAM" id="Phobius"/>
    </source>
</evidence>
<evidence type="ECO:0000313" key="11">
    <source>
        <dbReference type="Proteomes" id="UP001164746"/>
    </source>
</evidence>
<dbReference type="InterPro" id="IPR011701">
    <property type="entry name" value="MFS"/>
</dbReference>
<feature type="region of interest" description="Disordered" evidence="8">
    <location>
        <begin position="32"/>
        <end position="51"/>
    </location>
</feature>
<comment type="similarity">
    <text evidence="2">Belongs to the major facilitator superfamily. Vesicular transporter family.</text>
</comment>
<dbReference type="Gene3D" id="1.20.1250.20">
    <property type="entry name" value="MFS general substrate transporter like domains"/>
    <property type="match status" value="2"/>
</dbReference>
<keyword evidence="3" id="KW-0813">Transport</keyword>
<keyword evidence="4 9" id="KW-0812">Transmembrane</keyword>
<protein>
    <submittedName>
        <fullName evidence="10">S18B1-like protein</fullName>
    </submittedName>
</protein>
<comment type="subcellular location">
    <subcellularLocation>
        <location evidence="1">Membrane</location>
        <topology evidence="1">Multi-pass membrane protein</topology>
    </subcellularLocation>
</comment>
<evidence type="ECO:0000256" key="8">
    <source>
        <dbReference type="SAM" id="MobiDB-lite"/>
    </source>
</evidence>
<dbReference type="InterPro" id="IPR036259">
    <property type="entry name" value="MFS_trans_sf"/>
</dbReference>
<reference evidence="10" key="1">
    <citation type="submission" date="2022-11" db="EMBL/GenBank/DDBJ databases">
        <title>Centuries of genome instability and evolution in soft-shell clam transmissible cancer (bioRxiv).</title>
        <authorList>
            <person name="Hart S.F.M."/>
            <person name="Yonemitsu M.A."/>
            <person name="Giersch R.M."/>
            <person name="Beal B.F."/>
            <person name="Arriagada G."/>
            <person name="Davis B.W."/>
            <person name="Ostrander E.A."/>
            <person name="Goff S.P."/>
            <person name="Metzger M.J."/>
        </authorList>
    </citation>
    <scope>NUCLEOTIDE SEQUENCE</scope>
    <source>
        <strain evidence="10">MELC-2E11</strain>
        <tissue evidence="10">Siphon/mantle</tissue>
    </source>
</reference>
<sequence>MLPTEKEEVLTVTYSSIGEVVMCNGVHCHNDNERATERSPPLPGPATVKCRPADASISTDKADDGSNDSRGSGLRSLTRPQIIILAMAAVSDLLVFMSISIIAPFFPEEALAKGVSDTLSGWIFGTSPFVQFLVAPFIGKLMPHTGLKFMYLAGVFLFSGCTILFGLLEYVPTDNGSGVFITLAFCLQAVRSVGSASTSTASFTLLLTHFPDNVSMAFGFCEVFVGLGLVSGPGLGGLLYGAGGFVLPFFTIGALALLCLPVIACVAPFPKHEGSISKDVKQSQGSYTQIVCNANGIIISLTIISSTVMWSILDPTLEPFLRKFHLSPEIVGVLFLVMAAVYAASSPLWGWLSDKITDKRPLPIIGFMTACCGSLLIGPSPLLGLDANYSELWLVILSLVILGASSSLCSVPTFDMFLMTAQEQGLEDNTMTYSLVAGVWMSMYSLGRSFWRCSTRVITGGVVGAARTYSSRRSLVIILLTIANVQDYQLDASFENSEKTRLLTR</sequence>
<keyword evidence="11" id="KW-1185">Reference proteome</keyword>
<evidence type="ECO:0000256" key="7">
    <source>
        <dbReference type="ARBA" id="ARBA00023136"/>
    </source>
</evidence>
<keyword evidence="6 9" id="KW-1133">Transmembrane helix</keyword>
<feature type="transmembrane region" description="Helical" evidence="9">
    <location>
        <begin position="392"/>
        <end position="418"/>
    </location>
</feature>